<evidence type="ECO:0000313" key="3">
    <source>
        <dbReference type="EMBL" id="GIY13252.1"/>
    </source>
</evidence>
<reference evidence="3 4" key="1">
    <citation type="submission" date="2021-06" db="EMBL/GenBank/DDBJ databases">
        <title>Caerostris extrusa draft genome.</title>
        <authorList>
            <person name="Kono N."/>
            <person name="Arakawa K."/>
        </authorList>
    </citation>
    <scope>NUCLEOTIDE SEQUENCE [LARGE SCALE GENOMIC DNA]</scope>
</reference>
<feature type="signal peptide" evidence="2">
    <location>
        <begin position="1"/>
        <end position="18"/>
    </location>
</feature>
<dbReference type="EMBL" id="BPLR01006909">
    <property type="protein sequence ID" value="GIY13252.1"/>
    <property type="molecule type" value="Genomic_DNA"/>
</dbReference>
<comment type="caution">
    <text evidence="3">The sequence shown here is derived from an EMBL/GenBank/DDBJ whole genome shotgun (WGS) entry which is preliminary data.</text>
</comment>
<feature type="region of interest" description="Disordered" evidence="1">
    <location>
        <begin position="125"/>
        <end position="147"/>
    </location>
</feature>
<gene>
    <name evidence="3" type="ORF">CEXT_425171</name>
</gene>
<evidence type="ECO:0000256" key="2">
    <source>
        <dbReference type="SAM" id="SignalP"/>
    </source>
</evidence>
<proteinExistence type="predicted"/>
<dbReference type="AlphaFoldDB" id="A0AAV4QVI1"/>
<organism evidence="3 4">
    <name type="scientific">Caerostris extrusa</name>
    <name type="common">Bark spider</name>
    <name type="synonym">Caerostris bankana</name>
    <dbReference type="NCBI Taxonomy" id="172846"/>
    <lineage>
        <taxon>Eukaryota</taxon>
        <taxon>Metazoa</taxon>
        <taxon>Ecdysozoa</taxon>
        <taxon>Arthropoda</taxon>
        <taxon>Chelicerata</taxon>
        <taxon>Arachnida</taxon>
        <taxon>Araneae</taxon>
        <taxon>Araneomorphae</taxon>
        <taxon>Entelegynae</taxon>
        <taxon>Araneoidea</taxon>
        <taxon>Araneidae</taxon>
        <taxon>Caerostris</taxon>
    </lineage>
</organism>
<sequence>MSWFVVCLVCIWFEDKFGLFKVISGLRCQYGINVKVSSLVTYSIPTPPPPSWGGGEGVSNGKQPEERCLQEPQHQNRISIVFRLPLSLIKPINRFPILRFIPPPLSSASPVILVKNELSREGERGNFPSCSRYIQSNPPSTTNPFID</sequence>
<evidence type="ECO:0000256" key="1">
    <source>
        <dbReference type="SAM" id="MobiDB-lite"/>
    </source>
</evidence>
<accession>A0AAV4QVI1</accession>
<keyword evidence="4" id="KW-1185">Reference proteome</keyword>
<feature type="chain" id="PRO_5043876110" evidence="2">
    <location>
        <begin position="19"/>
        <end position="147"/>
    </location>
</feature>
<keyword evidence="2" id="KW-0732">Signal</keyword>
<protein>
    <submittedName>
        <fullName evidence="3">Uncharacterized protein</fullName>
    </submittedName>
</protein>
<evidence type="ECO:0000313" key="4">
    <source>
        <dbReference type="Proteomes" id="UP001054945"/>
    </source>
</evidence>
<dbReference type="Proteomes" id="UP001054945">
    <property type="component" value="Unassembled WGS sequence"/>
</dbReference>
<name>A0AAV4QVI1_CAEEX</name>
<feature type="compositionally biased region" description="Polar residues" evidence="1">
    <location>
        <begin position="128"/>
        <end position="147"/>
    </location>
</feature>